<evidence type="ECO:0000256" key="5">
    <source>
        <dbReference type="ARBA" id="ARBA00022777"/>
    </source>
</evidence>
<keyword evidence="11" id="KW-1185">Reference proteome</keyword>
<dbReference type="InterPro" id="IPR011009">
    <property type="entry name" value="Kinase-like_dom_sf"/>
</dbReference>
<dbReference type="Proteomes" id="UP000050794">
    <property type="component" value="Unassembled WGS sequence"/>
</dbReference>
<dbReference type="WBParaSite" id="TCNE_0000312501-mRNA-1">
    <property type="protein sequence ID" value="TCNE_0000312501-mRNA-1"/>
    <property type="gene ID" value="TCNE_0000312501"/>
</dbReference>
<protein>
    <recommendedName>
        <fullName evidence="1">non-specific serine/threonine protein kinase</fullName>
        <ecNumber evidence="1">2.7.11.1</ecNumber>
    </recommendedName>
</protein>
<dbReference type="GO" id="GO:0004674">
    <property type="term" value="F:protein serine/threonine kinase activity"/>
    <property type="evidence" value="ECO:0007669"/>
    <property type="project" value="UniProtKB-KW"/>
</dbReference>
<evidence type="ECO:0000259" key="10">
    <source>
        <dbReference type="PROSITE" id="PS50011"/>
    </source>
</evidence>
<dbReference type="GO" id="GO:0035556">
    <property type="term" value="P:intracellular signal transduction"/>
    <property type="evidence" value="ECO:0007669"/>
    <property type="project" value="TreeGrafter"/>
</dbReference>
<keyword evidence="4 9" id="KW-0547">Nucleotide-binding</keyword>
<name>A0A183U3Q5_TOXCA</name>
<dbReference type="PANTHER" id="PTHR24356">
    <property type="entry name" value="SERINE/THREONINE-PROTEIN KINASE"/>
    <property type="match status" value="1"/>
</dbReference>
<dbReference type="AlphaFoldDB" id="A0A183U3Q5"/>
<evidence type="ECO:0000256" key="3">
    <source>
        <dbReference type="ARBA" id="ARBA00022679"/>
    </source>
</evidence>
<dbReference type="Gene3D" id="3.30.200.20">
    <property type="entry name" value="Phosphorylase Kinase, domain 1"/>
    <property type="match status" value="1"/>
</dbReference>
<organism evidence="11 12">
    <name type="scientific">Toxocara canis</name>
    <name type="common">Canine roundworm</name>
    <dbReference type="NCBI Taxonomy" id="6265"/>
    <lineage>
        <taxon>Eukaryota</taxon>
        <taxon>Metazoa</taxon>
        <taxon>Ecdysozoa</taxon>
        <taxon>Nematoda</taxon>
        <taxon>Chromadorea</taxon>
        <taxon>Rhabditida</taxon>
        <taxon>Spirurina</taxon>
        <taxon>Ascaridomorpha</taxon>
        <taxon>Ascaridoidea</taxon>
        <taxon>Toxocaridae</taxon>
        <taxon>Toxocara</taxon>
    </lineage>
</organism>
<dbReference type="PROSITE" id="PS50011">
    <property type="entry name" value="PROTEIN_KINASE_DOM"/>
    <property type="match status" value="1"/>
</dbReference>
<accession>A0A183U3Q5</accession>
<dbReference type="InterPro" id="IPR050236">
    <property type="entry name" value="Ser_Thr_kinase_AGC"/>
</dbReference>
<comment type="catalytic activity">
    <reaction evidence="7">
        <text>L-threonyl-[protein] + ATP = O-phospho-L-threonyl-[protein] + ADP + H(+)</text>
        <dbReference type="Rhea" id="RHEA:46608"/>
        <dbReference type="Rhea" id="RHEA-COMP:11060"/>
        <dbReference type="Rhea" id="RHEA-COMP:11605"/>
        <dbReference type="ChEBI" id="CHEBI:15378"/>
        <dbReference type="ChEBI" id="CHEBI:30013"/>
        <dbReference type="ChEBI" id="CHEBI:30616"/>
        <dbReference type="ChEBI" id="CHEBI:61977"/>
        <dbReference type="ChEBI" id="CHEBI:456216"/>
        <dbReference type="EC" id="2.7.11.1"/>
    </reaction>
</comment>
<feature type="binding site" evidence="9">
    <location>
        <position position="28"/>
    </location>
    <ligand>
        <name>ATP</name>
        <dbReference type="ChEBI" id="CHEBI:30616"/>
    </ligand>
</feature>
<evidence type="ECO:0000256" key="1">
    <source>
        <dbReference type="ARBA" id="ARBA00012513"/>
    </source>
</evidence>
<dbReference type="SUPFAM" id="SSF56112">
    <property type="entry name" value="Protein kinase-like (PK-like)"/>
    <property type="match status" value="1"/>
</dbReference>
<dbReference type="InterPro" id="IPR017441">
    <property type="entry name" value="Protein_kinase_ATP_BS"/>
</dbReference>
<dbReference type="PANTHER" id="PTHR24356:SF347">
    <property type="entry name" value="PROTEIN KINASE C DELTA TYPE HOMOLOG-RELATED"/>
    <property type="match status" value="1"/>
</dbReference>
<evidence type="ECO:0000256" key="9">
    <source>
        <dbReference type="PROSITE-ProRule" id="PRU10141"/>
    </source>
</evidence>
<evidence type="ECO:0000313" key="11">
    <source>
        <dbReference type="Proteomes" id="UP000050794"/>
    </source>
</evidence>
<evidence type="ECO:0000313" key="12">
    <source>
        <dbReference type="WBParaSite" id="TCNE_0000312501-mRNA-1"/>
    </source>
</evidence>
<reference evidence="12" key="1">
    <citation type="submission" date="2016-06" db="UniProtKB">
        <authorList>
            <consortium name="WormBaseParasite"/>
        </authorList>
    </citation>
    <scope>IDENTIFICATION</scope>
</reference>
<keyword evidence="6 9" id="KW-0067">ATP-binding</keyword>
<dbReference type="PROSITE" id="PS00107">
    <property type="entry name" value="PROTEIN_KINASE_ATP"/>
    <property type="match status" value="1"/>
</dbReference>
<dbReference type="FunFam" id="3.30.200.20:FF:000103">
    <property type="entry name" value="Protein kinase C"/>
    <property type="match status" value="1"/>
</dbReference>
<keyword evidence="2" id="KW-0723">Serine/threonine-protein kinase</keyword>
<proteinExistence type="predicted"/>
<comment type="catalytic activity">
    <reaction evidence="8">
        <text>L-seryl-[protein] + ATP = O-phospho-L-seryl-[protein] + ADP + H(+)</text>
        <dbReference type="Rhea" id="RHEA:17989"/>
        <dbReference type="Rhea" id="RHEA-COMP:9863"/>
        <dbReference type="Rhea" id="RHEA-COMP:11604"/>
        <dbReference type="ChEBI" id="CHEBI:15378"/>
        <dbReference type="ChEBI" id="CHEBI:29999"/>
        <dbReference type="ChEBI" id="CHEBI:30616"/>
        <dbReference type="ChEBI" id="CHEBI:83421"/>
        <dbReference type="ChEBI" id="CHEBI:456216"/>
        <dbReference type="EC" id="2.7.11.1"/>
    </reaction>
</comment>
<feature type="domain" description="Protein kinase" evidence="10">
    <location>
        <begin position="1"/>
        <end position="79"/>
    </location>
</feature>
<dbReference type="EC" id="2.7.11.1" evidence="1"/>
<sequence>LLKVLGKGSFGKVLLVELKNKGEYYAMKCLKKDVILEDDDTECTFIERRVLILSSQCPFLCQLFCSFQTNVTPINIFRR</sequence>
<evidence type="ECO:0000256" key="7">
    <source>
        <dbReference type="ARBA" id="ARBA00047899"/>
    </source>
</evidence>
<dbReference type="GO" id="GO:0005524">
    <property type="term" value="F:ATP binding"/>
    <property type="evidence" value="ECO:0007669"/>
    <property type="project" value="UniProtKB-UniRule"/>
</dbReference>
<keyword evidence="5" id="KW-0418">Kinase</keyword>
<evidence type="ECO:0000256" key="4">
    <source>
        <dbReference type="ARBA" id="ARBA00022741"/>
    </source>
</evidence>
<evidence type="ECO:0000256" key="8">
    <source>
        <dbReference type="ARBA" id="ARBA00048679"/>
    </source>
</evidence>
<evidence type="ECO:0000256" key="6">
    <source>
        <dbReference type="ARBA" id="ARBA00022840"/>
    </source>
</evidence>
<keyword evidence="3" id="KW-0808">Transferase</keyword>
<dbReference type="InterPro" id="IPR000719">
    <property type="entry name" value="Prot_kinase_dom"/>
</dbReference>
<evidence type="ECO:0000256" key="2">
    <source>
        <dbReference type="ARBA" id="ARBA00022527"/>
    </source>
</evidence>